<gene>
    <name evidence="4" type="primary">ga12545</name>
    <name evidence="4" type="ORF">PR202_ga12545</name>
</gene>
<reference evidence="4" key="2">
    <citation type="submission" date="2021-12" db="EMBL/GenBank/DDBJ databases">
        <title>Resequencing data analysis of finger millet.</title>
        <authorList>
            <person name="Hatakeyama M."/>
            <person name="Aluri S."/>
            <person name="Balachadran M.T."/>
            <person name="Sivarajan S.R."/>
            <person name="Poveda L."/>
            <person name="Shimizu-Inatsugi R."/>
            <person name="Schlapbach R."/>
            <person name="Sreeman S.M."/>
            <person name="Shimizu K.K."/>
        </authorList>
    </citation>
    <scope>NUCLEOTIDE SEQUENCE</scope>
</reference>
<sequence length="272" mass="30105">MAPSGDEITTELEVLDLESGGLDGAVVVERQDSLFREVVRGEHHGGGAHSLNSLIPNQQAEDELVSRYNRRGKPSATRRRARWLKNLHETSKSLKLSFFFLTMLAIPMVISDAVLTPPISVLSAVSGLKEKVPSLTTGSEARFANLGYFSIRSIQITTIIGKAHGETVDAQSVKKRQQSNERVRRFRERSKSGSCGKENQSAHQCEIDLNVGNDDHVDDDHYGKHQGDDPCIAEHCDGYGEVDSEEGKSGGSRKYVAAREYYCYKLQNHNGF</sequence>
<dbReference type="GO" id="GO:0015079">
    <property type="term" value="F:potassium ion transmembrane transporter activity"/>
    <property type="evidence" value="ECO:0007669"/>
    <property type="project" value="InterPro"/>
</dbReference>
<dbReference type="PANTHER" id="PTHR30540:SF28">
    <property type="entry name" value="POTASSIUM TRANSPORTER 21"/>
    <property type="match status" value="1"/>
</dbReference>
<evidence type="ECO:0000256" key="1">
    <source>
        <dbReference type="ARBA" id="ARBA00008440"/>
    </source>
</evidence>
<dbReference type="InterPro" id="IPR003855">
    <property type="entry name" value="K+_transporter"/>
</dbReference>
<proteinExistence type="inferred from homology"/>
<dbReference type="Proteomes" id="UP001054889">
    <property type="component" value="Unassembled WGS sequence"/>
</dbReference>
<dbReference type="Pfam" id="PF02705">
    <property type="entry name" value="K_trans"/>
    <property type="match status" value="1"/>
</dbReference>
<dbReference type="EMBL" id="BQKI01000006">
    <property type="protein sequence ID" value="GJM95767.1"/>
    <property type="molecule type" value="Genomic_DNA"/>
</dbReference>
<evidence type="ECO:0000259" key="3">
    <source>
        <dbReference type="Pfam" id="PF02705"/>
    </source>
</evidence>
<comment type="similarity">
    <text evidence="1">Belongs to the HAK/KUP transporter (TC 2.A.72.3) family.</text>
</comment>
<keyword evidence="5" id="KW-1185">Reference proteome</keyword>
<dbReference type="AlphaFoldDB" id="A0AAV5CBS9"/>
<name>A0AAV5CBS9_ELECO</name>
<evidence type="ECO:0000313" key="5">
    <source>
        <dbReference type="Proteomes" id="UP001054889"/>
    </source>
</evidence>
<evidence type="ECO:0000256" key="2">
    <source>
        <dbReference type="SAM" id="MobiDB-lite"/>
    </source>
</evidence>
<protein>
    <recommendedName>
        <fullName evidence="3">K+ potassium transporter integral membrane domain-containing protein</fullName>
    </recommendedName>
</protein>
<accession>A0AAV5CBS9</accession>
<dbReference type="InterPro" id="IPR053951">
    <property type="entry name" value="K_trans_N"/>
</dbReference>
<comment type="caution">
    <text evidence="4">The sequence shown here is derived from an EMBL/GenBank/DDBJ whole genome shotgun (WGS) entry which is preliminary data.</text>
</comment>
<dbReference type="GO" id="GO:0016020">
    <property type="term" value="C:membrane"/>
    <property type="evidence" value="ECO:0007669"/>
    <property type="project" value="InterPro"/>
</dbReference>
<feature type="domain" description="K+ potassium transporter integral membrane" evidence="3">
    <location>
        <begin position="46"/>
        <end position="136"/>
    </location>
</feature>
<reference evidence="4" key="1">
    <citation type="journal article" date="2018" name="DNA Res.">
        <title>Multiple hybrid de novo genome assembly of finger millet, an orphan allotetraploid crop.</title>
        <authorList>
            <person name="Hatakeyama M."/>
            <person name="Aluri S."/>
            <person name="Balachadran M.T."/>
            <person name="Sivarajan S.R."/>
            <person name="Patrignani A."/>
            <person name="Gruter S."/>
            <person name="Poveda L."/>
            <person name="Shimizu-Inatsugi R."/>
            <person name="Baeten J."/>
            <person name="Francoijs K.J."/>
            <person name="Nataraja K.N."/>
            <person name="Reddy Y.A.N."/>
            <person name="Phadnis S."/>
            <person name="Ravikumar R.L."/>
            <person name="Schlapbach R."/>
            <person name="Sreeman S.M."/>
            <person name="Shimizu K.K."/>
        </authorList>
    </citation>
    <scope>NUCLEOTIDE SEQUENCE</scope>
</reference>
<feature type="region of interest" description="Disordered" evidence="2">
    <location>
        <begin position="170"/>
        <end position="201"/>
    </location>
</feature>
<organism evidence="4 5">
    <name type="scientific">Eleusine coracana subsp. coracana</name>
    <dbReference type="NCBI Taxonomy" id="191504"/>
    <lineage>
        <taxon>Eukaryota</taxon>
        <taxon>Viridiplantae</taxon>
        <taxon>Streptophyta</taxon>
        <taxon>Embryophyta</taxon>
        <taxon>Tracheophyta</taxon>
        <taxon>Spermatophyta</taxon>
        <taxon>Magnoliopsida</taxon>
        <taxon>Liliopsida</taxon>
        <taxon>Poales</taxon>
        <taxon>Poaceae</taxon>
        <taxon>PACMAD clade</taxon>
        <taxon>Chloridoideae</taxon>
        <taxon>Cynodonteae</taxon>
        <taxon>Eleusininae</taxon>
        <taxon>Eleusine</taxon>
    </lineage>
</organism>
<evidence type="ECO:0000313" key="4">
    <source>
        <dbReference type="EMBL" id="GJM95767.1"/>
    </source>
</evidence>
<dbReference type="PANTHER" id="PTHR30540">
    <property type="entry name" value="OSMOTIC STRESS POTASSIUM TRANSPORTER"/>
    <property type="match status" value="1"/>
</dbReference>